<dbReference type="Proteomes" id="UP000623687">
    <property type="component" value="Unassembled WGS sequence"/>
</dbReference>
<evidence type="ECO:0000256" key="1">
    <source>
        <dbReference type="ARBA" id="ARBA00005234"/>
    </source>
</evidence>
<feature type="compositionally biased region" description="Basic and acidic residues" evidence="4">
    <location>
        <begin position="433"/>
        <end position="442"/>
    </location>
</feature>
<comment type="caution">
    <text evidence="6">The sequence shown here is derived from an EMBL/GenBank/DDBJ whole genome shotgun (WGS) entry which is preliminary data.</text>
</comment>
<reference evidence="6" key="1">
    <citation type="submission" date="2019-07" db="EMBL/GenBank/DDBJ databases">
        <authorList>
            <person name="Palmer J.M."/>
        </authorList>
    </citation>
    <scope>NUCLEOTIDE SEQUENCE</scope>
    <source>
        <strain evidence="6">PC9</strain>
    </source>
</reference>
<dbReference type="InterPro" id="IPR003653">
    <property type="entry name" value="Peptidase_C48_C"/>
</dbReference>
<evidence type="ECO:0000313" key="6">
    <source>
        <dbReference type="EMBL" id="KAF7424768.1"/>
    </source>
</evidence>
<feature type="region of interest" description="Disordered" evidence="4">
    <location>
        <begin position="1375"/>
        <end position="1394"/>
    </location>
</feature>
<dbReference type="EMBL" id="JACETU010000007">
    <property type="protein sequence ID" value="KAF7424768.1"/>
    <property type="molecule type" value="Genomic_DNA"/>
</dbReference>
<dbReference type="InterPro" id="IPR038765">
    <property type="entry name" value="Papain-like_cys_pep_sf"/>
</dbReference>
<dbReference type="VEuPathDB" id="FungiDB:PC9H_010079"/>
<dbReference type="RefSeq" id="XP_036628962.1">
    <property type="nucleotide sequence ID" value="XM_036779573.1"/>
</dbReference>
<dbReference type="GO" id="GO:0019783">
    <property type="term" value="F:ubiquitin-like protein peptidase activity"/>
    <property type="evidence" value="ECO:0007669"/>
    <property type="project" value="UniProtKB-ARBA"/>
</dbReference>
<feature type="domain" description="Ubiquitin-like protease family profile" evidence="5">
    <location>
        <begin position="183"/>
        <end position="276"/>
    </location>
</feature>
<evidence type="ECO:0000313" key="7">
    <source>
        <dbReference type="Proteomes" id="UP000623687"/>
    </source>
</evidence>
<keyword evidence="7" id="KW-1185">Reference proteome</keyword>
<sequence>MSNVQETNPAFSCKHWCRKHGPLYPDDPPPTFQKAQADALAIPNDVQELLPQPQLCVRQFTLVPLPDQHDIIGTEKASAWFSKDLPSTGILCLMDRPVPSKKTLQRIEEQTGKAWLNGANSIVDPRYNDGVDRFPLYALSFWKALEKIVEKQKAWKAGIEWLKDEERRADPLTCAVITGVIYKWFSTDHMDMAAEELALRIAQPSKTLVAPVAFANDLISAIEFKKSYSKQHTPLLCRYEREIDKKKLDKLYFPLHVNGNHWIAGFIDFKTRTFGYGSPVPKAFIAALRRWTKHLGKGTFREAKGGMRHGVQSDTVSCGIATFNTLAHAIIGDTLWTQSRGVRERILWFRRFCQHIEKDESSLTNNAWNYHPPTTRSFTVDQEIAIAIGDHNFSDLASFVAEPSTHVEGPPADFNTCTNKSDESGYEASTYEEESRHDEENSHNNGGDDGTWGFAGVDDNMSIDRPHSVELGWFDDGQFASPADVPAETEGMSVSELDLSNGRSSEDEDKGTFGGGSPVKLGQHSPKRAKARSLLSFFKPIAGIQRIKRLHSDSDGSDENASKSQPLAKRRPKKTKRTLAPSESTPSRDDYEDHEKWMQRLMKDDPHVEIDEKNHLLAPRTPTLFMLAQTRMEPALGGGARSVTVIAQEKFGKDFSKLSKKRKEEDAKNTPYIRFAEGVLAGQYQDFSVFTGLVEAMVMKIDRSSREVGLQNFRYAPAWDEFCHIINIHSPRAYQSLLRHLPGRTDRSFRQKESRQPRFPMKICDETFHRLKKQLLDLDYSGPVGLSCDDTKLLSSLRLYWNADEDSYYLVGSTDGPMRVTNQEEIKKMMADPAIIKADKLRLWSIIIPLPKVTPGIVFACLGIPTDLSADDLYLYLKKILDGLVENEIQVVSYACDGTEVERAVQHKLITECKDSNAAISYTIQNDNIADPVTVTIPIYQGQPIVMVQDSKHSLKTFRNNLFSGARLLTLGNYVAAYHFIRTIAFTPNSPLYHRDVEKLDRQDDSAAARLFSAATLEFIVHAQNPEYTGIIIYLFVFGELVDAYQNRNISHIERIKMALRARYFINSWKAYLGATGYRQAQHFLSREAVDIANIIVEGIIGLIIVYRDRVDGIVPLLPWLHSTEACEHTFAEARAIVKDFTLLDFLHMIPKLGVKMREAVFTAKVTGANKTANGYCHTYFDSSGIDLLNLTIMPSNHDIEAAAREAAFEADTLIHLLGIRSSMLHGLPDSHQPRSCHLPTINSWFVDEEEVSSDEEDSICDAEEFQKVIAIEDNHPVSRSNVEDDHLMSLSCTGVALAINDFIAVQSLPEPDPEDVEVSLMQESANIRAATALPGLCLPSEPTKPLGQGSQTLDDLDFSDLINLRRLHQTEHAIRATRTGREGDNQHQASLRSESMYSQLTRQFYAALKEDQLRGVTTGLGRAKRIENQGENPISGNASNAALAAESVTRKNAQLRLRLFSAAGFAGASLLHVKDATARFLTKQYVFLPSVAFLCRVPSPVTGPGMK</sequence>
<feature type="region of interest" description="Disordered" evidence="4">
    <location>
        <begin position="498"/>
        <end position="529"/>
    </location>
</feature>
<feature type="compositionally biased region" description="Basic residues" evidence="4">
    <location>
        <begin position="568"/>
        <end position="577"/>
    </location>
</feature>
<dbReference type="GO" id="GO:0008234">
    <property type="term" value="F:cysteine-type peptidase activity"/>
    <property type="evidence" value="ECO:0007669"/>
    <property type="project" value="InterPro"/>
</dbReference>
<evidence type="ECO:0000256" key="4">
    <source>
        <dbReference type="SAM" id="MobiDB-lite"/>
    </source>
</evidence>
<feature type="compositionally biased region" description="Basic and acidic residues" evidence="4">
    <location>
        <begin position="1375"/>
        <end position="1386"/>
    </location>
</feature>
<keyword evidence="3" id="KW-0378">Hydrolase</keyword>
<dbReference type="GO" id="GO:0006508">
    <property type="term" value="P:proteolysis"/>
    <property type="evidence" value="ECO:0007669"/>
    <property type="project" value="UniProtKB-KW"/>
</dbReference>
<organism evidence="6 7">
    <name type="scientific">Pleurotus ostreatus</name>
    <name type="common">Oyster mushroom</name>
    <name type="synonym">White-rot fungus</name>
    <dbReference type="NCBI Taxonomy" id="5322"/>
    <lineage>
        <taxon>Eukaryota</taxon>
        <taxon>Fungi</taxon>
        <taxon>Dikarya</taxon>
        <taxon>Basidiomycota</taxon>
        <taxon>Agaricomycotina</taxon>
        <taxon>Agaricomycetes</taxon>
        <taxon>Agaricomycetidae</taxon>
        <taxon>Agaricales</taxon>
        <taxon>Pleurotineae</taxon>
        <taxon>Pleurotaceae</taxon>
        <taxon>Pleurotus</taxon>
    </lineage>
</organism>
<name>A0A8H7DR86_PLEOS</name>
<dbReference type="GeneID" id="59379897"/>
<evidence type="ECO:0000256" key="2">
    <source>
        <dbReference type="ARBA" id="ARBA00022670"/>
    </source>
</evidence>
<feature type="region of interest" description="Disordered" evidence="4">
    <location>
        <begin position="404"/>
        <end position="459"/>
    </location>
</feature>
<dbReference type="OrthoDB" id="73076at2759"/>
<proteinExistence type="inferred from homology"/>
<dbReference type="Gene3D" id="3.40.395.10">
    <property type="entry name" value="Adenoviral Proteinase, Chain A"/>
    <property type="match status" value="1"/>
</dbReference>
<accession>A0A8H7DR86</accession>
<keyword evidence="2" id="KW-0645">Protease</keyword>
<gene>
    <name evidence="6" type="ORF">PC9H_010079</name>
</gene>
<dbReference type="Pfam" id="PF02902">
    <property type="entry name" value="Peptidase_C48"/>
    <property type="match status" value="1"/>
</dbReference>
<dbReference type="SUPFAM" id="SSF54001">
    <property type="entry name" value="Cysteine proteinases"/>
    <property type="match status" value="1"/>
</dbReference>
<evidence type="ECO:0000259" key="5">
    <source>
        <dbReference type="Pfam" id="PF02902"/>
    </source>
</evidence>
<feature type="region of interest" description="Disordered" evidence="4">
    <location>
        <begin position="549"/>
        <end position="593"/>
    </location>
</feature>
<protein>
    <recommendedName>
        <fullName evidence="5">Ubiquitin-like protease family profile domain-containing protein</fullName>
    </recommendedName>
</protein>
<evidence type="ECO:0000256" key="3">
    <source>
        <dbReference type="ARBA" id="ARBA00022801"/>
    </source>
</evidence>
<comment type="similarity">
    <text evidence="1">Belongs to the peptidase C48 family.</text>
</comment>